<dbReference type="AlphaFoldDB" id="A0A3L7JBE1"/>
<keyword evidence="5" id="KW-0862">Zinc</keyword>
<keyword evidence="2" id="KW-0645">Protease</keyword>
<feature type="compositionally biased region" description="Polar residues" evidence="7">
    <location>
        <begin position="1"/>
        <end position="14"/>
    </location>
</feature>
<dbReference type="EMBL" id="RCWN01000001">
    <property type="protein sequence ID" value="RLQ87764.1"/>
    <property type="molecule type" value="Genomic_DNA"/>
</dbReference>
<protein>
    <submittedName>
        <fullName evidence="9">M23 family metallopeptidase</fullName>
    </submittedName>
</protein>
<feature type="domain" description="M23ase beta-sheet core" evidence="8">
    <location>
        <begin position="300"/>
        <end position="394"/>
    </location>
</feature>
<evidence type="ECO:0000256" key="5">
    <source>
        <dbReference type="ARBA" id="ARBA00022833"/>
    </source>
</evidence>
<reference evidence="9 10" key="1">
    <citation type="submission" date="2018-10" db="EMBL/GenBank/DDBJ databases">
        <title>Notoacmeibacter sp. M2BS9Y-3-1, whole genome shotgun sequence.</title>
        <authorList>
            <person name="Tuo L."/>
        </authorList>
    </citation>
    <scope>NUCLEOTIDE SEQUENCE [LARGE SCALE GENOMIC DNA]</scope>
    <source>
        <strain evidence="9 10">M2BS9Y-3-1</strain>
    </source>
</reference>
<evidence type="ECO:0000256" key="6">
    <source>
        <dbReference type="ARBA" id="ARBA00023049"/>
    </source>
</evidence>
<dbReference type="InterPro" id="IPR016047">
    <property type="entry name" value="M23ase_b-sheet_dom"/>
</dbReference>
<dbReference type="PANTHER" id="PTHR21666">
    <property type="entry name" value="PEPTIDASE-RELATED"/>
    <property type="match status" value="1"/>
</dbReference>
<sequence length="408" mass="44130">MGPSVVNPTFSFGQRQAEPGPNSNGRTHPPGGPKLAKRSLLAIGGLLFASYLSATAYLVMRDDLIVRQQAHDARMQHAYEDRISELRRQVDRITSRQMLDQHLVEKRMFELMARQDVLASRSAKLVPILRDFSVTTTGTVPPLPKSRPEEEAKVDITTPFAADGELRLSLAERADVAFVALQRSLHEMESQQIAQITHVTQKAEDASDRLQAALVEIGMASAAVGESTGTEAMGGPFEEVDDGASTDFNSVVERLDTALQRYDRIRGSAAAIPLAHPLPGHAVTSSFGIRRDPIIGRRAMHSGIDFKATSGTPIIAPADGVVVKAGRNGGYGRMVQIRHGNGLTTRYGHLSEIAVKTGQEVARGTVIGQVGSTGRSTGPHLHYEIRRRGAALNPDRFLKAGETVRSVL</sequence>
<evidence type="ECO:0000259" key="8">
    <source>
        <dbReference type="Pfam" id="PF01551"/>
    </source>
</evidence>
<keyword evidence="3" id="KW-0479">Metal-binding</keyword>
<keyword evidence="10" id="KW-1185">Reference proteome</keyword>
<dbReference type="RefSeq" id="WP_121644728.1">
    <property type="nucleotide sequence ID" value="NZ_RCWN01000001.1"/>
</dbReference>
<dbReference type="GO" id="GO:0046872">
    <property type="term" value="F:metal ion binding"/>
    <property type="evidence" value="ECO:0007669"/>
    <property type="project" value="UniProtKB-KW"/>
</dbReference>
<comment type="caution">
    <text evidence="9">The sequence shown here is derived from an EMBL/GenBank/DDBJ whole genome shotgun (WGS) entry which is preliminary data.</text>
</comment>
<dbReference type="CDD" id="cd12797">
    <property type="entry name" value="M23_peptidase"/>
    <property type="match status" value="1"/>
</dbReference>
<proteinExistence type="predicted"/>
<dbReference type="SUPFAM" id="SSF51261">
    <property type="entry name" value="Duplicated hybrid motif"/>
    <property type="match status" value="1"/>
</dbReference>
<evidence type="ECO:0000256" key="7">
    <source>
        <dbReference type="SAM" id="MobiDB-lite"/>
    </source>
</evidence>
<comment type="cofactor">
    <cofactor evidence="1">
        <name>Zn(2+)</name>
        <dbReference type="ChEBI" id="CHEBI:29105"/>
    </cofactor>
</comment>
<keyword evidence="4" id="KW-0378">Hydrolase</keyword>
<evidence type="ECO:0000256" key="3">
    <source>
        <dbReference type="ARBA" id="ARBA00022723"/>
    </source>
</evidence>
<dbReference type="FunFam" id="2.70.70.10:FF:000006">
    <property type="entry name" value="M23 family peptidase"/>
    <property type="match status" value="1"/>
</dbReference>
<dbReference type="InterPro" id="IPR050570">
    <property type="entry name" value="Cell_wall_metabolism_enzyme"/>
</dbReference>
<evidence type="ECO:0000313" key="10">
    <source>
        <dbReference type="Proteomes" id="UP000281094"/>
    </source>
</evidence>
<evidence type="ECO:0000256" key="1">
    <source>
        <dbReference type="ARBA" id="ARBA00001947"/>
    </source>
</evidence>
<name>A0A3L7JBE1_9HYPH</name>
<dbReference type="InterPro" id="IPR011055">
    <property type="entry name" value="Dup_hybrid_motif"/>
</dbReference>
<feature type="region of interest" description="Disordered" evidence="7">
    <location>
        <begin position="1"/>
        <end position="33"/>
    </location>
</feature>
<dbReference type="Pfam" id="PF01551">
    <property type="entry name" value="Peptidase_M23"/>
    <property type="match status" value="1"/>
</dbReference>
<evidence type="ECO:0000313" key="9">
    <source>
        <dbReference type="EMBL" id="RLQ87764.1"/>
    </source>
</evidence>
<accession>A0A3L7JBE1</accession>
<dbReference type="Proteomes" id="UP000281094">
    <property type="component" value="Unassembled WGS sequence"/>
</dbReference>
<gene>
    <name evidence="9" type="ORF">D8780_05625</name>
</gene>
<dbReference type="GO" id="GO:0006508">
    <property type="term" value="P:proteolysis"/>
    <property type="evidence" value="ECO:0007669"/>
    <property type="project" value="UniProtKB-KW"/>
</dbReference>
<evidence type="ECO:0000256" key="4">
    <source>
        <dbReference type="ARBA" id="ARBA00022801"/>
    </source>
</evidence>
<organism evidence="9 10">
    <name type="scientific">Notoacmeibacter ruber</name>
    <dbReference type="NCBI Taxonomy" id="2670375"/>
    <lineage>
        <taxon>Bacteria</taxon>
        <taxon>Pseudomonadati</taxon>
        <taxon>Pseudomonadota</taxon>
        <taxon>Alphaproteobacteria</taxon>
        <taxon>Hyphomicrobiales</taxon>
        <taxon>Notoacmeibacteraceae</taxon>
        <taxon>Notoacmeibacter</taxon>
    </lineage>
</organism>
<dbReference type="GO" id="GO:0004222">
    <property type="term" value="F:metalloendopeptidase activity"/>
    <property type="evidence" value="ECO:0007669"/>
    <property type="project" value="TreeGrafter"/>
</dbReference>
<dbReference type="Gene3D" id="2.70.70.10">
    <property type="entry name" value="Glucose Permease (Domain IIA)"/>
    <property type="match status" value="1"/>
</dbReference>
<evidence type="ECO:0000256" key="2">
    <source>
        <dbReference type="ARBA" id="ARBA00022670"/>
    </source>
</evidence>
<dbReference type="PANTHER" id="PTHR21666:SF288">
    <property type="entry name" value="CELL DIVISION PROTEIN YTFB"/>
    <property type="match status" value="1"/>
</dbReference>
<keyword evidence="6" id="KW-0482">Metalloprotease</keyword>